<sequence>MASPAYEPKPAGVEISKETLHSLMQFHEADKRWCEKSQVLIDKLNKTSAFFPGIPLRLRGSCKDGTALARWFKNKGDKLLEWDVMYEIGEIYCHCRGYVESDPLPSDCKEYVYLKTFSSKGNGGCILKPRDPFKNTLNGKNINGQYLSCPEVKMDFMNELQKYFNDSSFTNVLRQEFIEKFKGDTSVHVGNLHQDGVSITFDVNGAYKDDDGKKHACVFSCDNIASVFCSIHWPEVYKHWNDKVATHQLEAGNGIVTDDEAEDIQNGGCHIIPKENSLVHNGDLMWRWSMSNAEALIISHFSEQQKLAFLMVKSYYYKFLSNIGENRNDIPKKRLLTSFFVKNSMLNIFNQKCKPADRRKKDYIKDVPALARIIYHYMLERLENNYCEHFFLHDINVLRDLHPYVRREAISVMQQNEIVVQAIRNKKEYDDITSISLKFVDPFGPLDHVTDDLARHANEIYQSVKEAFNQAEKDKETLFSFAFEDGTVLEIYRDQFHIVNTDQSKYDKSIRKMNSLWKDTIKPLHIGNHSIPEIINSVTQQGQISPSESDDLVRNLLGPLKEASMVELSVGVQIFRNSNPDLLENPFFQARIPIPFGEIVDIRTPGTDDVIKESIFQDFSKDFLKLL</sequence>
<comment type="similarity">
    <text evidence="2">Belongs to the mab-21 family.</text>
</comment>
<keyword evidence="4" id="KW-1185">Reference proteome</keyword>
<accession>A0A7M5V111</accession>
<dbReference type="RefSeq" id="XP_066914316.1">
    <property type="nucleotide sequence ID" value="XM_067058215.1"/>
</dbReference>
<evidence type="ECO:0000313" key="3">
    <source>
        <dbReference type="EnsemblMetazoa" id="CLYHEMP001676.1"/>
    </source>
</evidence>
<proteinExistence type="inferred from homology"/>
<protein>
    <submittedName>
        <fullName evidence="3">Uncharacterized protein</fullName>
    </submittedName>
</protein>
<evidence type="ECO:0000256" key="2">
    <source>
        <dbReference type="ARBA" id="ARBA00008307"/>
    </source>
</evidence>
<dbReference type="AlphaFoldDB" id="A0A7M5V111"/>
<dbReference type="Gene3D" id="1.10.1410.40">
    <property type="match status" value="1"/>
</dbReference>
<name>A0A7M5V111_9CNID</name>
<dbReference type="GeneID" id="136801581"/>
<dbReference type="PANTHER" id="PTHR10656">
    <property type="entry name" value="CELL FATE DETERMINING PROTEIN MAB21-RELATED"/>
    <property type="match status" value="1"/>
</dbReference>
<dbReference type="PANTHER" id="PTHR10656:SF42">
    <property type="entry name" value="CYCLIC GMP-AMP SYNTHASE-LIKE PROTEIN-RELATED"/>
    <property type="match status" value="1"/>
</dbReference>
<organism evidence="3 4">
    <name type="scientific">Clytia hemisphaerica</name>
    <dbReference type="NCBI Taxonomy" id="252671"/>
    <lineage>
        <taxon>Eukaryota</taxon>
        <taxon>Metazoa</taxon>
        <taxon>Cnidaria</taxon>
        <taxon>Hydrozoa</taxon>
        <taxon>Hydroidolina</taxon>
        <taxon>Leptothecata</taxon>
        <taxon>Obeliida</taxon>
        <taxon>Clytiidae</taxon>
        <taxon>Clytia</taxon>
    </lineage>
</organism>
<reference evidence="3" key="1">
    <citation type="submission" date="2021-01" db="UniProtKB">
        <authorList>
            <consortium name="EnsemblMetazoa"/>
        </authorList>
    </citation>
    <scope>IDENTIFICATION</scope>
</reference>
<dbReference type="Proteomes" id="UP000594262">
    <property type="component" value="Unplaced"/>
</dbReference>
<dbReference type="EnsemblMetazoa" id="CLYHEMT001676.1">
    <property type="protein sequence ID" value="CLYHEMP001676.1"/>
    <property type="gene ID" value="CLYHEMG001676"/>
</dbReference>
<evidence type="ECO:0000313" key="4">
    <source>
        <dbReference type="Proteomes" id="UP000594262"/>
    </source>
</evidence>
<evidence type="ECO:0000256" key="1">
    <source>
        <dbReference type="ARBA" id="ARBA00001946"/>
    </source>
</evidence>
<comment type="cofactor">
    <cofactor evidence="1">
        <name>Mg(2+)</name>
        <dbReference type="ChEBI" id="CHEBI:18420"/>
    </cofactor>
</comment>